<dbReference type="InterPro" id="IPR013113">
    <property type="entry name" value="SIP_FAD-bd"/>
</dbReference>
<dbReference type="Pfam" id="PF08021">
    <property type="entry name" value="FAD_binding_9"/>
    <property type="match status" value="1"/>
</dbReference>
<dbReference type="PROSITE" id="PS51384">
    <property type="entry name" value="FAD_FR"/>
    <property type="match status" value="1"/>
</dbReference>
<dbReference type="EMBL" id="MWQN01000004">
    <property type="protein sequence ID" value="OPC76948.1"/>
    <property type="molecule type" value="Genomic_DNA"/>
</dbReference>
<comment type="caution">
    <text evidence="2">The sequence shown here is derived from an EMBL/GenBank/DDBJ whole genome shotgun (WGS) entry which is preliminary data.</text>
</comment>
<proteinExistence type="predicted"/>
<reference evidence="2 3" key="1">
    <citation type="submission" date="2017-03" db="EMBL/GenBank/DDBJ databases">
        <title>Draft genome sequence of Streptomyces scabrisporus NF3, endophyte isolated from Amphipterygium adstringens.</title>
        <authorList>
            <person name="Vazquez M."/>
            <person name="Ceapa C.D."/>
            <person name="Rodriguez Luna D."/>
            <person name="Sanchez Esquivel S."/>
        </authorList>
    </citation>
    <scope>NUCLEOTIDE SEQUENCE [LARGE SCALE GENOMIC DNA]</scope>
    <source>
        <strain evidence="2 3">NF3</strain>
    </source>
</reference>
<evidence type="ECO:0000313" key="3">
    <source>
        <dbReference type="Proteomes" id="UP000190037"/>
    </source>
</evidence>
<dbReference type="Gene3D" id="2.40.30.10">
    <property type="entry name" value="Translation factors"/>
    <property type="match status" value="1"/>
</dbReference>
<dbReference type="Pfam" id="PF04954">
    <property type="entry name" value="SIP"/>
    <property type="match status" value="1"/>
</dbReference>
<dbReference type="Proteomes" id="UP000190037">
    <property type="component" value="Unassembled WGS sequence"/>
</dbReference>
<evidence type="ECO:0000259" key="1">
    <source>
        <dbReference type="PROSITE" id="PS51384"/>
    </source>
</evidence>
<dbReference type="CDD" id="cd06193">
    <property type="entry name" value="siderophore_interacting"/>
    <property type="match status" value="1"/>
</dbReference>
<dbReference type="InterPro" id="IPR017938">
    <property type="entry name" value="Riboflavin_synthase-like_b-brl"/>
</dbReference>
<feature type="domain" description="FAD-binding FR-type" evidence="1">
    <location>
        <begin position="17"/>
        <end position="127"/>
    </location>
</feature>
<dbReference type="PANTHER" id="PTHR30157:SF0">
    <property type="entry name" value="NADPH-DEPENDENT FERRIC-CHELATE REDUCTASE"/>
    <property type="match status" value="1"/>
</dbReference>
<evidence type="ECO:0000313" key="2">
    <source>
        <dbReference type="EMBL" id="OPC76948.1"/>
    </source>
</evidence>
<dbReference type="RefSeq" id="WP_078981706.1">
    <property type="nucleotide sequence ID" value="NZ_MWQN01000004.1"/>
</dbReference>
<protein>
    <submittedName>
        <fullName evidence="2">NADPH-dependent ferric siderophore reductase</fullName>
    </submittedName>
</protein>
<name>A0A1T3NJN2_9ACTN</name>
<dbReference type="AlphaFoldDB" id="A0A1T3NJN2"/>
<dbReference type="PANTHER" id="PTHR30157">
    <property type="entry name" value="FERRIC REDUCTASE, NADPH-DEPENDENT"/>
    <property type="match status" value="1"/>
</dbReference>
<dbReference type="Gene3D" id="3.40.50.80">
    <property type="entry name" value="Nucleotide-binding domain of ferredoxin-NADP reductase (FNR) module"/>
    <property type="match status" value="1"/>
</dbReference>
<dbReference type="InterPro" id="IPR039261">
    <property type="entry name" value="FNR_nucleotide-bd"/>
</dbReference>
<dbReference type="InterPro" id="IPR007037">
    <property type="entry name" value="SIP_rossman_dom"/>
</dbReference>
<accession>A0A1T3NJN2</accession>
<gene>
    <name evidence="2" type="ORF">B4N89_40880</name>
</gene>
<dbReference type="SUPFAM" id="SSF63380">
    <property type="entry name" value="Riboflavin synthase domain-like"/>
    <property type="match status" value="1"/>
</dbReference>
<keyword evidence="3" id="KW-1185">Reference proteome</keyword>
<dbReference type="InterPro" id="IPR017927">
    <property type="entry name" value="FAD-bd_FR_type"/>
</dbReference>
<dbReference type="GO" id="GO:0016491">
    <property type="term" value="F:oxidoreductase activity"/>
    <property type="evidence" value="ECO:0007669"/>
    <property type="project" value="InterPro"/>
</dbReference>
<organism evidence="2 3">
    <name type="scientific">Embleya scabrispora</name>
    <dbReference type="NCBI Taxonomy" id="159449"/>
    <lineage>
        <taxon>Bacteria</taxon>
        <taxon>Bacillati</taxon>
        <taxon>Actinomycetota</taxon>
        <taxon>Actinomycetes</taxon>
        <taxon>Kitasatosporales</taxon>
        <taxon>Streptomycetaceae</taxon>
        <taxon>Embleya</taxon>
    </lineage>
</organism>
<dbReference type="STRING" id="159449.B4N89_40880"/>
<dbReference type="InterPro" id="IPR039374">
    <property type="entry name" value="SIP_fam"/>
</dbReference>
<sequence length="252" mass="27353">MSTTQRSTGVGRRFLDRLFVTGTVIEIEAITPRMRRVRIGGDAVRGLGRLPGQQVRVHVGDLLSPRMWIRPGDLLRTYSVWWYDPVVGELDLCVMDHGEGPGARWGRDLTVGREVRFGKPEGKFTLRPDAPYHVFAGEETAAVAIGAMLAALPADAAVYGAVETATPEDRLPLARGAELVLPLRGAASAAASAVLLDAVRGLELPTEPGIAYVAGEAKTVQSIREHLVVDRGWPRRSVLTKPFWTPGKKGME</sequence>
<dbReference type="OrthoDB" id="3745257at2"/>